<feature type="region of interest" description="Disordered" evidence="2">
    <location>
        <begin position="481"/>
        <end position="522"/>
    </location>
</feature>
<dbReference type="EMBL" id="JAXIOK010000007">
    <property type="protein sequence ID" value="KAK4766055.1"/>
    <property type="molecule type" value="Genomic_DNA"/>
</dbReference>
<dbReference type="Pfam" id="PF00400">
    <property type="entry name" value="WD40"/>
    <property type="match status" value="2"/>
</dbReference>
<accession>A0AAN7QIK1</accession>
<reference evidence="3 4" key="1">
    <citation type="journal article" date="2023" name="Hortic Res">
        <title>Pangenome of water caltrop reveals structural variations and asymmetric subgenome divergence after allopolyploidization.</title>
        <authorList>
            <person name="Zhang X."/>
            <person name="Chen Y."/>
            <person name="Wang L."/>
            <person name="Yuan Y."/>
            <person name="Fang M."/>
            <person name="Shi L."/>
            <person name="Lu R."/>
            <person name="Comes H.P."/>
            <person name="Ma Y."/>
            <person name="Chen Y."/>
            <person name="Huang G."/>
            <person name="Zhou Y."/>
            <person name="Zheng Z."/>
            <person name="Qiu Y."/>
        </authorList>
    </citation>
    <scope>NUCLEOTIDE SEQUENCE [LARGE SCALE GENOMIC DNA]</scope>
    <source>
        <tissue evidence="3">Roots</tissue>
    </source>
</reference>
<dbReference type="GO" id="GO:0140496">
    <property type="term" value="F:gamma-tubulin complex binding"/>
    <property type="evidence" value="ECO:0007669"/>
    <property type="project" value="InterPro"/>
</dbReference>
<evidence type="ECO:0008006" key="5">
    <source>
        <dbReference type="Google" id="ProtNLM"/>
    </source>
</evidence>
<feature type="region of interest" description="Disordered" evidence="2">
    <location>
        <begin position="376"/>
        <end position="403"/>
    </location>
</feature>
<dbReference type="InterPro" id="IPR044621">
    <property type="entry name" value="NEDD1"/>
</dbReference>
<evidence type="ECO:0000313" key="4">
    <source>
        <dbReference type="Proteomes" id="UP001345219"/>
    </source>
</evidence>
<dbReference type="Proteomes" id="UP001345219">
    <property type="component" value="Chromosome 7"/>
</dbReference>
<dbReference type="PANTHER" id="PTHR45096:SF1">
    <property type="entry name" value="PROTEIN NEDD1"/>
    <property type="match status" value="1"/>
</dbReference>
<evidence type="ECO:0000313" key="3">
    <source>
        <dbReference type="EMBL" id="KAK4766055.1"/>
    </source>
</evidence>
<dbReference type="SMART" id="SM00320">
    <property type="entry name" value="WD40"/>
    <property type="match status" value="6"/>
</dbReference>
<dbReference type="PANTHER" id="PTHR45096">
    <property type="entry name" value="PROTEIN NEDD1"/>
    <property type="match status" value="1"/>
</dbReference>
<dbReference type="GO" id="GO:0060236">
    <property type="term" value="P:regulation of mitotic spindle organization"/>
    <property type="evidence" value="ECO:0007669"/>
    <property type="project" value="TreeGrafter"/>
</dbReference>
<feature type="repeat" description="WD" evidence="1">
    <location>
        <begin position="45"/>
        <end position="69"/>
    </location>
</feature>
<keyword evidence="1" id="KW-0853">WD repeat</keyword>
<dbReference type="AlphaFoldDB" id="A0AAN7QIK1"/>
<comment type="caution">
    <text evidence="3">The sequence shown here is derived from an EMBL/GenBank/DDBJ whole genome shotgun (WGS) entry which is preliminary data.</text>
</comment>
<dbReference type="InterPro" id="IPR036322">
    <property type="entry name" value="WD40_repeat_dom_sf"/>
</dbReference>
<protein>
    <recommendedName>
        <fullName evidence="5">Protein NEDD1</fullName>
    </recommendedName>
</protein>
<sequence>MVSTSDPPKGLLAASGGDTVKLFDVSAESSDPCTLSYTPTPNCTVNSIKWNHTNLVIASAGEDKKISLWHKNGQSMGTIPVAGGDSGDNIEESILAISFSNKSSRYVCSGGHGQVIRIWDLQRKRCIKWLRGHTCTVTGAMYNSKDEHLASISVGGDIILHNLASGARAAELKDPNQQVLRVLDYSRASRHLLVTAGDDGTVHLWDTTGRNPKNSWLKQHSAPAAGVSFSPSSDKIISSIGMDKKLYMFDSGSRRPSSFISYEAPFSSLAYRDDGLVLAAGTSNGRIVFYDVRGKPQPFSVLRAYNNSEAVTSLCWQRAKPVIVNESNCTSEMALLGGPIEDSILMPDPLPSVASSSLSTSSTSVLGTRNISRSSLSLDATSSQPVSLSEETPQRSQLWPSGTLSRLHAPRSTYNFKDDMEVFSPLVDVQPITPSLDKLWDDHDGASKKDITSLDKKAASLLFPSTSRRFPFSDDGANNHPIFDWKSGSTSRQDDSRTSTQLGHTLPPSKTDESSITPPEAWGGEKITEKFAHLRQPLNLPSRFGMLSGSQSAGSMLSSIQDLAPSTSQSTSNMLTNSDFPYPNLRNKDSSSVLDSSLGFSQNIPSSSSMSPTFGAKSILGQSSLDSLGTTSLALPRRFSTYAERISTTSFSDGAAIALGSPKTKKTGIETKEELSSMLTRIDANESPKFLPVNGGVLSPQKTLNVDAQQGSSFTLQLFQRTLEETLNSFQKSIHGDMRNLHIEILRQFHMQELEMSKVLSSILENQAELMKEVKYLRKENQQLRQLL</sequence>
<dbReference type="GO" id="GO:0032467">
    <property type="term" value="P:positive regulation of cytokinesis"/>
    <property type="evidence" value="ECO:0007669"/>
    <property type="project" value="TreeGrafter"/>
</dbReference>
<organism evidence="3 4">
    <name type="scientific">Trapa incisa</name>
    <dbReference type="NCBI Taxonomy" id="236973"/>
    <lineage>
        <taxon>Eukaryota</taxon>
        <taxon>Viridiplantae</taxon>
        <taxon>Streptophyta</taxon>
        <taxon>Embryophyta</taxon>
        <taxon>Tracheophyta</taxon>
        <taxon>Spermatophyta</taxon>
        <taxon>Magnoliopsida</taxon>
        <taxon>eudicotyledons</taxon>
        <taxon>Gunneridae</taxon>
        <taxon>Pentapetalae</taxon>
        <taxon>rosids</taxon>
        <taxon>malvids</taxon>
        <taxon>Myrtales</taxon>
        <taxon>Lythraceae</taxon>
        <taxon>Trapa</taxon>
    </lineage>
</organism>
<dbReference type="GO" id="GO:2000694">
    <property type="term" value="P:regulation of phragmoplast microtubule organization"/>
    <property type="evidence" value="ECO:0007669"/>
    <property type="project" value="TreeGrafter"/>
</dbReference>
<gene>
    <name evidence="3" type="ORF">SAY87_007697</name>
</gene>
<feature type="compositionally biased region" description="Polar residues" evidence="2">
    <location>
        <begin position="384"/>
        <end position="403"/>
    </location>
</feature>
<dbReference type="SUPFAM" id="SSF50978">
    <property type="entry name" value="WD40 repeat-like"/>
    <property type="match status" value="1"/>
</dbReference>
<feature type="repeat" description="WD" evidence="1">
    <location>
        <begin position="192"/>
        <end position="215"/>
    </location>
</feature>
<dbReference type="GO" id="GO:0010968">
    <property type="term" value="P:regulation of microtubule nucleation"/>
    <property type="evidence" value="ECO:0007669"/>
    <property type="project" value="InterPro"/>
</dbReference>
<dbReference type="FunFam" id="2.130.10.10:FF:000344">
    <property type="entry name" value="Protein NEDD1"/>
    <property type="match status" value="1"/>
</dbReference>
<evidence type="ECO:0000256" key="2">
    <source>
        <dbReference type="SAM" id="MobiDB-lite"/>
    </source>
</evidence>
<dbReference type="InterPro" id="IPR015943">
    <property type="entry name" value="WD40/YVTN_repeat-like_dom_sf"/>
</dbReference>
<evidence type="ECO:0000256" key="1">
    <source>
        <dbReference type="PROSITE-ProRule" id="PRU00221"/>
    </source>
</evidence>
<keyword evidence="4" id="KW-1185">Reference proteome</keyword>
<dbReference type="GO" id="GO:0000919">
    <property type="term" value="P:cell plate assembly"/>
    <property type="evidence" value="ECO:0007669"/>
    <property type="project" value="TreeGrafter"/>
</dbReference>
<dbReference type="InterPro" id="IPR001680">
    <property type="entry name" value="WD40_rpt"/>
</dbReference>
<dbReference type="GO" id="GO:0005828">
    <property type="term" value="C:kinetochore microtubule"/>
    <property type="evidence" value="ECO:0007669"/>
    <property type="project" value="TreeGrafter"/>
</dbReference>
<dbReference type="Gene3D" id="2.130.10.10">
    <property type="entry name" value="YVTN repeat-like/Quinoprotein amine dehydrogenase"/>
    <property type="match status" value="2"/>
</dbReference>
<proteinExistence type="predicted"/>
<dbReference type="PROSITE" id="PS50082">
    <property type="entry name" value="WD_REPEATS_2"/>
    <property type="match status" value="2"/>
</dbReference>
<name>A0AAN7QIK1_9MYRT</name>